<proteinExistence type="predicted"/>
<dbReference type="SUPFAM" id="SSF54292">
    <property type="entry name" value="2Fe-2S ferredoxin-like"/>
    <property type="match status" value="1"/>
</dbReference>
<dbReference type="InterPro" id="IPR051452">
    <property type="entry name" value="Diverse_Oxidoreductases"/>
</dbReference>
<dbReference type="InterPro" id="IPR002888">
    <property type="entry name" value="2Fe-2S-bd"/>
</dbReference>
<dbReference type="OrthoDB" id="3530637at2"/>
<evidence type="ECO:0000256" key="5">
    <source>
        <dbReference type="ARBA" id="ARBA00023014"/>
    </source>
</evidence>
<dbReference type="Pfam" id="PF00111">
    <property type="entry name" value="Fer2"/>
    <property type="match status" value="1"/>
</dbReference>
<dbReference type="EMBL" id="FNVO01000031">
    <property type="protein sequence ID" value="SEG91952.1"/>
    <property type="molecule type" value="Genomic_DNA"/>
</dbReference>
<dbReference type="GO" id="GO:0051537">
    <property type="term" value="F:2 iron, 2 sulfur cluster binding"/>
    <property type="evidence" value="ECO:0007669"/>
    <property type="project" value="UniProtKB-KW"/>
</dbReference>
<dbReference type="PROSITE" id="PS51085">
    <property type="entry name" value="2FE2S_FER_2"/>
    <property type="match status" value="1"/>
</dbReference>
<organism evidence="8 9">
    <name type="scientific">Thermomonospora echinospora</name>
    <dbReference type="NCBI Taxonomy" id="1992"/>
    <lineage>
        <taxon>Bacteria</taxon>
        <taxon>Bacillati</taxon>
        <taxon>Actinomycetota</taxon>
        <taxon>Actinomycetes</taxon>
        <taxon>Streptosporangiales</taxon>
        <taxon>Thermomonosporaceae</taxon>
        <taxon>Thermomonospora</taxon>
    </lineage>
</organism>
<dbReference type="GO" id="GO:0016491">
    <property type="term" value="F:oxidoreductase activity"/>
    <property type="evidence" value="ECO:0007669"/>
    <property type="project" value="UniProtKB-KW"/>
</dbReference>
<dbReference type="InterPro" id="IPR001041">
    <property type="entry name" value="2Fe-2S_ferredoxin-type"/>
</dbReference>
<dbReference type="SUPFAM" id="SSF47741">
    <property type="entry name" value="CO dehydrogenase ISP C-domain like"/>
    <property type="match status" value="1"/>
</dbReference>
<dbReference type="AlphaFoldDB" id="A0A1H6E2U8"/>
<dbReference type="Gene3D" id="3.10.20.30">
    <property type="match status" value="1"/>
</dbReference>
<evidence type="ECO:0000313" key="8">
    <source>
        <dbReference type="EMBL" id="SEG91952.1"/>
    </source>
</evidence>
<dbReference type="CDD" id="cd00207">
    <property type="entry name" value="fer2"/>
    <property type="match status" value="1"/>
</dbReference>
<accession>A0A1H6E2U8</accession>
<dbReference type="InterPro" id="IPR006058">
    <property type="entry name" value="2Fe2S_fd_BS"/>
</dbReference>
<dbReference type="FunFam" id="3.10.20.30:FF:000020">
    <property type="entry name" value="Xanthine dehydrogenase iron-sulfur subunit"/>
    <property type="match status" value="1"/>
</dbReference>
<name>A0A1H6E2U8_9ACTN</name>
<evidence type="ECO:0000259" key="7">
    <source>
        <dbReference type="PROSITE" id="PS51085"/>
    </source>
</evidence>
<evidence type="ECO:0000256" key="1">
    <source>
        <dbReference type="ARBA" id="ARBA00022714"/>
    </source>
</evidence>
<dbReference type="Proteomes" id="UP000236723">
    <property type="component" value="Unassembled WGS sequence"/>
</dbReference>
<dbReference type="GO" id="GO:0046872">
    <property type="term" value="F:metal ion binding"/>
    <property type="evidence" value="ECO:0007669"/>
    <property type="project" value="UniProtKB-KW"/>
</dbReference>
<dbReference type="Gene3D" id="1.10.150.120">
    <property type="entry name" value="[2Fe-2S]-binding domain"/>
    <property type="match status" value="1"/>
</dbReference>
<dbReference type="PROSITE" id="PS00197">
    <property type="entry name" value="2FE2S_FER_1"/>
    <property type="match status" value="1"/>
</dbReference>
<keyword evidence="2" id="KW-0479">Metal-binding</keyword>
<dbReference type="InterPro" id="IPR036010">
    <property type="entry name" value="2Fe-2S_ferredoxin-like_sf"/>
</dbReference>
<protein>
    <submittedName>
        <fullName evidence="8">2-furoyl-CoA dehydrogenase 2Fe-2S iron sulfur subunit</fullName>
    </submittedName>
</protein>
<sequence>MKAETREVTVSVNGRELTRRTEVRTLLSDFLRHELGFTGTHVGCEHGVCGACTVLVDGVPLRSCLTLAVQVDGSAVETVEGLAPEGELSRMQQAMRDEHGLQCGFCTPGILMSLLAAERDGVSCERACTDVLGGHICRCTGYQGIRAAIRLRWAELEHEAAAPHGEETPA</sequence>
<keyword evidence="1" id="KW-0001">2Fe-2S</keyword>
<comment type="pathway">
    <text evidence="6">Alkaloid degradation; nicotine degradation.</text>
</comment>
<dbReference type="InterPro" id="IPR036884">
    <property type="entry name" value="2Fe-2S-bd_dom_sf"/>
</dbReference>
<dbReference type="RefSeq" id="WP_103944324.1">
    <property type="nucleotide sequence ID" value="NZ_FNVO01000031.1"/>
</dbReference>
<gene>
    <name evidence="8" type="ORF">SAMN04489712_13141</name>
</gene>
<keyword evidence="3" id="KW-0560">Oxidoreductase</keyword>
<evidence type="ECO:0000256" key="2">
    <source>
        <dbReference type="ARBA" id="ARBA00022723"/>
    </source>
</evidence>
<dbReference type="PANTHER" id="PTHR44379">
    <property type="entry name" value="OXIDOREDUCTASE WITH IRON-SULFUR SUBUNIT"/>
    <property type="match status" value="1"/>
</dbReference>
<evidence type="ECO:0000256" key="3">
    <source>
        <dbReference type="ARBA" id="ARBA00023002"/>
    </source>
</evidence>
<keyword evidence="9" id="KW-1185">Reference proteome</keyword>
<feature type="domain" description="2Fe-2S ferredoxin-type" evidence="7">
    <location>
        <begin position="6"/>
        <end position="82"/>
    </location>
</feature>
<reference evidence="9" key="1">
    <citation type="submission" date="2016-10" db="EMBL/GenBank/DDBJ databases">
        <authorList>
            <person name="Varghese N."/>
            <person name="Submissions S."/>
        </authorList>
    </citation>
    <scope>NUCLEOTIDE SEQUENCE [LARGE SCALE GENOMIC DNA]</scope>
    <source>
        <strain evidence="9">DSM 43163</strain>
    </source>
</reference>
<dbReference type="InterPro" id="IPR012675">
    <property type="entry name" value="Beta-grasp_dom_sf"/>
</dbReference>
<dbReference type="PANTHER" id="PTHR44379:SF5">
    <property type="entry name" value="OXIDOREDUCTASE WITH IRON-SULFUR SUBUNIT"/>
    <property type="match status" value="1"/>
</dbReference>
<evidence type="ECO:0000313" key="9">
    <source>
        <dbReference type="Proteomes" id="UP000236723"/>
    </source>
</evidence>
<dbReference type="Pfam" id="PF01799">
    <property type="entry name" value="Fer2_2"/>
    <property type="match status" value="1"/>
</dbReference>
<evidence type="ECO:0000256" key="6">
    <source>
        <dbReference type="ARBA" id="ARBA00060707"/>
    </source>
</evidence>
<evidence type="ECO:0000256" key="4">
    <source>
        <dbReference type="ARBA" id="ARBA00023004"/>
    </source>
</evidence>
<keyword evidence="4" id="KW-0408">Iron</keyword>
<keyword evidence="5" id="KW-0411">Iron-sulfur</keyword>